<dbReference type="VEuPathDB" id="FungiDB:TAPDE_004984"/>
<evidence type="ECO:0000313" key="8">
    <source>
        <dbReference type="Proteomes" id="UP000013776"/>
    </source>
</evidence>
<evidence type="ECO:0000256" key="2">
    <source>
        <dbReference type="ARBA" id="ARBA00007590"/>
    </source>
</evidence>
<evidence type="ECO:0000256" key="3">
    <source>
        <dbReference type="ARBA" id="ARBA00022692"/>
    </source>
</evidence>
<evidence type="ECO:0000256" key="4">
    <source>
        <dbReference type="ARBA" id="ARBA00022989"/>
    </source>
</evidence>
<dbReference type="InterPro" id="IPR044890">
    <property type="entry name" value="TMEM14_sf"/>
</dbReference>
<dbReference type="GO" id="GO:0016020">
    <property type="term" value="C:membrane"/>
    <property type="evidence" value="ECO:0007669"/>
    <property type="project" value="UniProtKB-SubCell"/>
</dbReference>
<dbReference type="AlphaFoldDB" id="R4XFS0"/>
<gene>
    <name evidence="7" type="ORF">TAPDE_004984</name>
</gene>
<name>R4XFS0_TAPDE</name>
<keyword evidence="4 6" id="KW-1133">Transmembrane helix</keyword>
<accession>R4XFS0</accession>
<keyword evidence="8" id="KW-1185">Reference proteome</keyword>
<comment type="caution">
    <text evidence="7">The sequence shown here is derived from an EMBL/GenBank/DDBJ whole genome shotgun (WGS) entry which is preliminary data.</text>
</comment>
<evidence type="ECO:0000256" key="5">
    <source>
        <dbReference type="ARBA" id="ARBA00023136"/>
    </source>
</evidence>
<feature type="transmembrane region" description="Helical" evidence="6">
    <location>
        <begin position="6"/>
        <end position="23"/>
    </location>
</feature>
<protein>
    <submittedName>
        <fullName evidence="7">Uncharacterized protein</fullName>
    </submittedName>
</protein>
<comment type="subcellular location">
    <subcellularLocation>
        <location evidence="1">Membrane</location>
    </subcellularLocation>
</comment>
<proteinExistence type="inferred from homology"/>
<sequence length="74" mass="7642">MSADYFGLSYASLTLLGGLIGFLKAGSVASLVASSVCASAIYYGISQNQRIGGDAKVIVGVSLLLLGFFGNKYR</sequence>
<evidence type="ECO:0000313" key="7">
    <source>
        <dbReference type="EMBL" id="CCG84518.1"/>
    </source>
</evidence>
<dbReference type="Proteomes" id="UP000013776">
    <property type="component" value="Unassembled WGS sequence"/>
</dbReference>
<comment type="similarity">
    <text evidence="2">Belongs to the TMEM14 family.</text>
</comment>
<dbReference type="InterPro" id="IPR005349">
    <property type="entry name" value="TMEM14"/>
</dbReference>
<dbReference type="Pfam" id="PF03647">
    <property type="entry name" value="Tmemb_14"/>
    <property type="match status" value="1"/>
</dbReference>
<dbReference type="Gene3D" id="1.10.10.1740">
    <property type="entry name" value="Transmembrane protein 14-like"/>
    <property type="match status" value="1"/>
</dbReference>
<organism evidence="7 8">
    <name type="scientific">Taphrina deformans (strain PYCC 5710 / ATCC 11124 / CBS 356.35 / IMI 108563 / JCM 9778 / NBRC 8474)</name>
    <name type="common">Peach leaf curl fungus</name>
    <name type="synonym">Lalaria deformans</name>
    <dbReference type="NCBI Taxonomy" id="1097556"/>
    <lineage>
        <taxon>Eukaryota</taxon>
        <taxon>Fungi</taxon>
        <taxon>Dikarya</taxon>
        <taxon>Ascomycota</taxon>
        <taxon>Taphrinomycotina</taxon>
        <taxon>Taphrinomycetes</taxon>
        <taxon>Taphrinales</taxon>
        <taxon>Taphrinaceae</taxon>
        <taxon>Taphrina</taxon>
    </lineage>
</organism>
<keyword evidence="3 6" id="KW-0812">Transmembrane</keyword>
<dbReference type="EMBL" id="CAHR02000255">
    <property type="protein sequence ID" value="CCG84518.1"/>
    <property type="molecule type" value="Genomic_DNA"/>
</dbReference>
<evidence type="ECO:0000256" key="6">
    <source>
        <dbReference type="SAM" id="Phobius"/>
    </source>
</evidence>
<evidence type="ECO:0000256" key="1">
    <source>
        <dbReference type="ARBA" id="ARBA00004370"/>
    </source>
</evidence>
<keyword evidence="5 6" id="KW-0472">Membrane</keyword>
<reference evidence="7 8" key="1">
    <citation type="journal article" date="2013" name="MBio">
        <title>Genome sequencing of the plant pathogen Taphrina deformans, the causal agent of peach leaf curl.</title>
        <authorList>
            <person name="Cisse O.H."/>
            <person name="Almeida J.M.G.C.F."/>
            <person name="Fonseca A."/>
            <person name="Kumar A.A."/>
            <person name="Salojaervi J."/>
            <person name="Overmyer K."/>
            <person name="Hauser P.M."/>
            <person name="Pagni M."/>
        </authorList>
    </citation>
    <scope>NUCLEOTIDE SEQUENCE [LARGE SCALE GENOMIC DNA]</scope>
    <source>
        <strain evidence="8">PYCC 5710 / ATCC 11124 / CBS 356.35 / IMI 108563 / JCM 9778 / NBRC 8474</strain>
    </source>
</reference>